<gene>
    <name evidence="1" type="ORF">R1flu_024794</name>
</gene>
<proteinExistence type="predicted"/>
<dbReference type="Proteomes" id="UP001605036">
    <property type="component" value="Unassembled WGS sequence"/>
</dbReference>
<organism evidence="1 2">
    <name type="scientific">Riccia fluitans</name>
    <dbReference type="NCBI Taxonomy" id="41844"/>
    <lineage>
        <taxon>Eukaryota</taxon>
        <taxon>Viridiplantae</taxon>
        <taxon>Streptophyta</taxon>
        <taxon>Embryophyta</taxon>
        <taxon>Marchantiophyta</taxon>
        <taxon>Marchantiopsida</taxon>
        <taxon>Marchantiidae</taxon>
        <taxon>Marchantiales</taxon>
        <taxon>Ricciaceae</taxon>
        <taxon>Riccia</taxon>
    </lineage>
</organism>
<protein>
    <submittedName>
        <fullName evidence="1">Uncharacterized protein</fullName>
    </submittedName>
</protein>
<name>A0ABD1XVX8_9MARC</name>
<reference evidence="1 2" key="1">
    <citation type="submission" date="2024-09" db="EMBL/GenBank/DDBJ databases">
        <title>Chromosome-scale assembly of Riccia fluitans.</title>
        <authorList>
            <person name="Paukszto L."/>
            <person name="Sawicki J."/>
            <person name="Karawczyk K."/>
            <person name="Piernik-Szablinska J."/>
            <person name="Szczecinska M."/>
            <person name="Mazdziarz M."/>
        </authorList>
    </citation>
    <scope>NUCLEOTIDE SEQUENCE [LARGE SCALE GENOMIC DNA]</scope>
    <source>
        <strain evidence="1">Rf_01</strain>
        <tissue evidence="1">Aerial parts of the thallus</tissue>
    </source>
</reference>
<evidence type="ECO:0000313" key="1">
    <source>
        <dbReference type="EMBL" id="KAL2613102.1"/>
    </source>
</evidence>
<keyword evidence="2" id="KW-1185">Reference proteome</keyword>
<accession>A0ABD1XVX8</accession>
<dbReference type="AlphaFoldDB" id="A0ABD1XVX8"/>
<sequence>MVKRVEEMQGQSNNYHGSLKTNWRELTQNIIDLVGVGEISALCQEQVPSSKDNPFVHNKDTSATKPTTTADVSFVGAQVKAEQECIVAPTLKTIEFE</sequence>
<comment type="caution">
    <text evidence="1">The sequence shown here is derived from an EMBL/GenBank/DDBJ whole genome shotgun (WGS) entry which is preliminary data.</text>
</comment>
<evidence type="ECO:0000313" key="2">
    <source>
        <dbReference type="Proteomes" id="UP001605036"/>
    </source>
</evidence>
<dbReference type="EMBL" id="JBHFFA010000007">
    <property type="protein sequence ID" value="KAL2613102.1"/>
    <property type="molecule type" value="Genomic_DNA"/>
</dbReference>